<dbReference type="GO" id="GO:0003729">
    <property type="term" value="F:mRNA binding"/>
    <property type="evidence" value="ECO:0007669"/>
    <property type="project" value="InterPro"/>
</dbReference>
<dbReference type="STRING" id="6277.A0A498T073"/>
<accession>A0A498T073</accession>
<dbReference type="InterPro" id="IPR048395">
    <property type="entry name" value="Glyco_hydro_31_C"/>
</dbReference>
<sequence>PTVSLYPDEDEIDGMKRLLVQVMGLTEESAEAICKVRHVVAKWWRPNFEKEIYPYIPSHITKPKEMIKLIAVNLPKSAVFTIPKNSLLIAAPLFEIYDNVNEYGAIIANLPHVLGRFRKAEMIATEKAQHAATGKRGLILSRSTFVSSGHYGGHWLGDNSARWIDLRASIIGIQEFNLFGMPYIGADICGFNGETTEELCLRWQQLGAFYPFSRNHNEKGVTSQDPSRWPDVARATRNANLFRYYYLPYLYSLLFDVSLYGGTVIRPVFFEFTSDSETHDLGEQFMWGNAMMIIPVYQPGATSVSGYLPSAIWYSLRDSDYGTLIKSGHNEFRAPRDELIPVFVKGVTYQKF</sequence>
<keyword evidence="9" id="KW-1185">Reference proteome</keyword>
<evidence type="ECO:0000256" key="2">
    <source>
        <dbReference type="ARBA" id="ARBA00022729"/>
    </source>
</evidence>
<dbReference type="InterPro" id="IPR017853">
    <property type="entry name" value="GH"/>
</dbReference>
<proteinExistence type="inferred from homology"/>
<dbReference type="Proteomes" id="UP000276991">
    <property type="component" value="Unassembled WGS sequence"/>
</dbReference>
<evidence type="ECO:0000256" key="4">
    <source>
        <dbReference type="ARBA" id="ARBA00023295"/>
    </source>
</evidence>
<dbReference type="Gene3D" id="3.20.20.80">
    <property type="entry name" value="Glycosidases"/>
    <property type="match status" value="1"/>
</dbReference>
<dbReference type="GO" id="GO:0005975">
    <property type="term" value="P:carbohydrate metabolic process"/>
    <property type="evidence" value="ECO:0007669"/>
    <property type="project" value="InterPro"/>
</dbReference>
<keyword evidence="2" id="KW-0732">Signal</keyword>
<dbReference type="Pfam" id="PF21365">
    <property type="entry name" value="Glyco_hydro_31_3rd"/>
    <property type="match status" value="1"/>
</dbReference>
<dbReference type="EMBL" id="UPTC01003796">
    <property type="protein sequence ID" value="VBB34623.1"/>
    <property type="molecule type" value="Genomic_DNA"/>
</dbReference>
<keyword evidence="4 5" id="KW-0326">Glycosidase</keyword>
<keyword evidence="3 5" id="KW-0378">Hydrolase</keyword>
<evidence type="ECO:0008006" key="10">
    <source>
        <dbReference type="Google" id="ProtNLM"/>
    </source>
</evidence>
<dbReference type="SUPFAM" id="SSF51445">
    <property type="entry name" value="(Trans)glycosidases"/>
    <property type="match status" value="1"/>
</dbReference>
<feature type="non-terminal residue" evidence="8">
    <location>
        <position position="1"/>
    </location>
</feature>
<dbReference type="AlphaFoldDB" id="A0A498T073"/>
<comment type="similarity">
    <text evidence="1 5">Belongs to the glycosyl hydrolase 31 family.</text>
</comment>
<evidence type="ECO:0000313" key="9">
    <source>
        <dbReference type="Proteomes" id="UP000276991"/>
    </source>
</evidence>
<dbReference type="OrthoDB" id="1334205at2759"/>
<evidence type="ECO:0000256" key="5">
    <source>
        <dbReference type="RuleBase" id="RU361185"/>
    </source>
</evidence>
<dbReference type="GO" id="GO:0004558">
    <property type="term" value="F:alpha-1,4-glucosidase activity"/>
    <property type="evidence" value="ECO:0007669"/>
    <property type="project" value="TreeGrafter"/>
</dbReference>
<protein>
    <recommendedName>
        <fullName evidence="10">Glycoside hydrolase family 31 N-terminal domain-containing protein</fullName>
    </recommendedName>
</protein>
<dbReference type="InterPro" id="IPR030459">
    <property type="entry name" value="Glyco_hydro_31_CS"/>
</dbReference>
<dbReference type="GO" id="GO:0031124">
    <property type="term" value="P:mRNA 3'-end processing"/>
    <property type="evidence" value="ECO:0007669"/>
    <property type="project" value="InterPro"/>
</dbReference>
<reference evidence="8 9" key="1">
    <citation type="submission" date="2018-08" db="EMBL/GenBank/DDBJ databases">
        <authorList>
            <person name="Laetsch R D."/>
            <person name="Stevens L."/>
            <person name="Kumar S."/>
            <person name="Blaxter L. M."/>
        </authorList>
    </citation>
    <scope>NUCLEOTIDE SEQUENCE [LARGE SCALE GENOMIC DNA]</scope>
</reference>
<dbReference type="InterPro" id="IPR013780">
    <property type="entry name" value="Glyco_hydro_b"/>
</dbReference>
<evidence type="ECO:0000259" key="6">
    <source>
        <dbReference type="Pfam" id="PF01055"/>
    </source>
</evidence>
<dbReference type="Pfam" id="PF01055">
    <property type="entry name" value="Glyco_hydro_31_2nd"/>
    <property type="match status" value="1"/>
</dbReference>
<name>A0A498T073_ACAVI</name>
<dbReference type="InterPro" id="IPR000322">
    <property type="entry name" value="Glyco_hydro_31_TIM"/>
</dbReference>
<dbReference type="SUPFAM" id="SSF51011">
    <property type="entry name" value="Glycosyl hydrolase domain"/>
    <property type="match status" value="1"/>
</dbReference>
<feature type="domain" description="Glycoside hydrolase family 31 TIM barrel" evidence="6">
    <location>
        <begin position="100"/>
        <end position="253"/>
    </location>
</feature>
<evidence type="ECO:0000259" key="7">
    <source>
        <dbReference type="Pfam" id="PF21365"/>
    </source>
</evidence>
<feature type="domain" description="Glycosyl hydrolase family 31 C-terminal" evidence="7">
    <location>
        <begin position="261"/>
        <end position="346"/>
    </location>
</feature>
<dbReference type="PROSITE" id="PS00707">
    <property type="entry name" value="GLYCOSYL_HYDROL_F31_2"/>
    <property type="match status" value="1"/>
</dbReference>
<dbReference type="GO" id="GO:0005849">
    <property type="term" value="C:mRNA cleavage factor complex"/>
    <property type="evidence" value="ECO:0007669"/>
    <property type="project" value="InterPro"/>
</dbReference>
<evidence type="ECO:0000256" key="1">
    <source>
        <dbReference type="ARBA" id="ARBA00007806"/>
    </source>
</evidence>
<dbReference type="PANTHER" id="PTHR22762:SF133">
    <property type="entry name" value="P-TYPE DOMAIN-CONTAINING PROTEIN"/>
    <property type="match status" value="1"/>
</dbReference>
<evidence type="ECO:0000313" key="8">
    <source>
        <dbReference type="EMBL" id="VBB34623.1"/>
    </source>
</evidence>
<dbReference type="PANTHER" id="PTHR22762">
    <property type="entry name" value="ALPHA-GLUCOSIDASE"/>
    <property type="match status" value="1"/>
</dbReference>
<organism evidence="8 9">
    <name type="scientific">Acanthocheilonema viteae</name>
    <name type="common">Filarial nematode worm</name>
    <name type="synonym">Dipetalonema viteae</name>
    <dbReference type="NCBI Taxonomy" id="6277"/>
    <lineage>
        <taxon>Eukaryota</taxon>
        <taxon>Metazoa</taxon>
        <taxon>Ecdysozoa</taxon>
        <taxon>Nematoda</taxon>
        <taxon>Chromadorea</taxon>
        <taxon>Rhabditida</taxon>
        <taxon>Spirurina</taxon>
        <taxon>Spiruromorpha</taxon>
        <taxon>Filarioidea</taxon>
        <taxon>Onchocercidae</taxon>
        <taxon>Acanthocheilonema</taxon>
    </lineage>
</organism>
<dbReference type="Gene3D" id="2.60.40.1180">
    <property type="entry name" value="Golgi alpha-mannosidase II"/>
    <property type="match status" value="1"/>
</dbReference>
<gene>
    <name evidence="8" type="ORF">NAV_LOCUS9414</name>
</gene>
<dbReference type="Gene3D" id="3.90.79.10">
    <property type="entry name" value="Nucleoside Triphosphate Pyrophosphohydrolase"/>
    <property type="match status" value="1"/>
</dbReference>
<evidence type="ECO:0000256" key="3">
    <source>
        <dbReference type="ARBA" id="ARBA00022801"/>
    </source>
</evidence>